<comment type="caution">
    <text evidence="1">The sequence shown here is derived from an EMBL/GenBank/DDBJ whole genome shotgun (WGS) entry which is preliminary data.</text>
</comment>
<reference evidence="1" key="1">
    <citation type="submission" date="2021-02" db="EMBL/GenBank/DDBJ databases">
        <authorList>
            <person name="Nowell W R."/>
        </authorList>
    </citation>
    <scope>NUCLEOTIDE SEQUENCE</scope>
</reference>
<accession>A0A815MBI9</accession>
<organism evidence="1 2">
    <name type="scientific">Rotaria sordida</name>
    <dbReference type="NCBI Taxonomy" id="392033"/>
    <lineage>
        <taxon>Eukaryota</taxon>
        <taxon>Metazoa</taxon>
        <taxon>Spiralia</taxon>
        <taxon>Gnathifera</taxon>
        <taxon>Rotifera</taxon>
        <taxon>Eurotatoria</taxon>
        <taxon>Bdelloidea</taxon>
        <taxon>Philodinida</taxon>
        <taxon>Philodinidae</taxon>
        <taxon>Rotaria</taxon>
    </lineage>
</organism>
<name>A0A815MBI9_9BILA</name>
<sequence length="86" mass="9767">MTHINTRLLDANEERLNALAPLRGYAEEYLVSLKEAVVKLRKLLDDVDARVWTALPNYELVVTKILTQVFIKATQAGEFQTTYSVS</sequence>
<gene>
    <name evidence="1" type="ORF">ZHD862_LOCUS33926</name>
</gene>
<dbReference type="EMBL" id="CAJNOT010004185">
    <property type="protein sequence ID" value="CAF1420283.1"/>
    <property type="molecule type" value="Genomic_DNA"/>
</dbReference>
<dbReference type="Proteomes" id="UP000663864">
    <property type="component" value="Unassembled WGS sequence"/>
</dbReference>
<dbReference type="AlphaFoldDB" id="A0A815MBI9"/>
<protein>
    <submittedName>
        <fullName evidence="1">Uncharacterized protein</fullName>
    </submittedName>
</protein>
<proteinExistence type="predicted"/>
<evidence type="ECO:0000313" key="2">
    <source>
        <dbReference type="Proteomes" id="UP000663864"/>
    </source>
</evidence>
<evidence type="ECO:0000313" key="1">
    <source>
        <dbReference type="EMBL" id="CAF1420283.1"/>
    </source>
</evidence>